<dbReference type="PROSITE" id="PS51186">
    <property type="entry name" value="GNAT"/>
    <property type="match status" value="1"/>
</dbReference>
<dbReference type="PANTHER" id="PTHR43877">
    <property type="entry name" value="AMINOALKYLPHOSPHONATE N-ACETYLTRANSFERASE-RELATED-RELATED"/>
    <property type="match status" value="1"/>
</dbReference>
<dbReference type="InterPro" id="IPR016181">
    <property type="entry name" value="Acyl_CoA_acyltransferase"/>
</dbReference>
<evidence type="ECO:0000256" key="2">
    <source>
        <dbReference type="ARBA" id="ARBA00023315"/>
    </source>
</evidence>
<dbReference type="Pfam" id="PF00583">
    <property type="entry name" value="Acetyltransf_1"/>
    <property type="match status" value="1"/>
</dbReference>
<proteinExistence type="predicted"/>
<dbReference type="InterPro" id="IPR050832">
    <property type="entry name" value="Bact_Acetyltransf"/>
</dbReference>
<accession>A0A437MP76</accession>
<protein>
    <submittedName>
        <fullName evidence="4">GNAT family N-acetyltransferase</fullName>
    </submittedName>
</protein>
<sequence length="145" mass="15819">MIRRAAPSDLDGMRALYRHLNAEDPVPDNAAAEAAWAALLASPLIRLLIAERDGMPVSSCTLVIIPNLTRGARPYALIENVVTHADYRRQGLGQAVLAAALDTAWEQGCYKVMLATGSKQASTLRFYERAGFVTGEKTFFQARRG</sequence>
<dbReference type="AlphaFoldDB" id="A0A437MP76"/>
<organism evidence="4 5">
    <name type="scientific">Rhodovarius crocodyli</name>
    <dbReference type="NCBI Taxonomy" id="1979269"/>
    <lineage>
        <taxon>Bacteria</taxon>
        <taxon>Pseudomonadati</taxon>
        <taxon>Pseudomonadota</taxon>
        <taxon>Alphaproteobacteria</taxon>
        <taxon>Acetobacterales</taxon>
        <taxon>Roseomonadaceae</taxon>
        <taxon>Rhodovarius</taxon>
    </lineage>
</organism>
<name>A0A437MP76_9PROT</name>
<evidence type="ECO:0000256" key="1">
    <source>
        <dbReference type="ARBA" id="ARBA00022679"/>
    </source>
</evidence>
<dbReference type="EMBL" id="SACL01000001">
    <property type="protein sequence ID" value="RVT99448.1"/>
    <property type="molecule type" value="Genomic_DNA"/>
</dbReference>
<dbReference type="CDD" id="cd04301">
    <property type="entry name" value="NAT_SF"/>
    <property type="match status" value="1"/>
</dbReference>
<reference evidence="4 5" key="1">
    <citation type="submission" date="2019-01" db="EMBL/GenBank/DDBJ databases">
        <authorList>
            <person name="Chen W.-M."/>
        </authorList>
    </citation>
    <scope>NUCLEOTIDE SEQUENCE [LARGE SCALE GENOMIC DNA]</scope>
    <source>
        <strain evidence="4 5">CCP-6</strain>
    </source>
</reference>
<keyword evidence="5" id="KW-1185">Reference proteome</keyword>
<dbReference type="Gene3D" id="3.40.630.30">
    <property type="match status" value="1"/>
</dbReference>
<keyword evidence="1 4" id="KW-0808">Transferase</keyword>
<evidence type="ECO:0000259" key="3">
    <source>
        <dbReference type="PROSITE" id="PS51186"/>
    </source>
</evidence>
<evidence type="ECO:0000313" key="5">
    <source>
        <dbReference type="Proteomes" id="UP000282957"/>
    </source>
</evidence>
<dbReference type="OrthoDB" id="7595389at2"/>
<dbReference type="PANTHER" id="PTHR43877:SF1">
    <property type="entry name" value="ACETYLTRANSFERASE"/>
    <property type="match status" value="1"/>
</dbReference>
<gene>
    <name evidence="4" type="ORF">EOD42_04990</name>
</gene>
<evidence type="ECO:0000313" key="4">
    <source>
        <dbReference type="EMBL" id="RVT99448.1"/>
    </source>
</evidence>
<dbReference type="InterPro" id="IPR000182">
    <property type="entry name" value="GNAT_dom"/>
</dbReference>
<keyword evidence="2" id="KW-0012">Acyltransferase</keyword>
<dbReference type="GO" id="GO:0016747">
    <property type="term" value="F:acyltransferase activity, transferring groups other than amino-acyl groups"/>
    <property type="evidence" value="ECO:0007669"/>
    <property type="project" value="InterPro"/>
</dbReference>
<dbReference type="RefSeq" id="WP_127786342.1">
    <property type="nucleotide sequence ID" value="NZ_SACL01000001.1"/>
</dbReference>
<dbReference type="Proteomes" id="UP000282957">
    <property type="component" value="Unassembled WGS sequence"/>
</dbReference>
<feature type="domain" description="N-acetyltransferase" evidence="3">
    <location>
        <begin position="1"/>
        <end position="145"/>
    </location>
</feature>
<comment type="caution">
    <text evidence="4">The sequence shown here is derived from an EMBL/GenBank/DDBJ whole genome shotgun (WGS) entry which is preliminary data.</text>
</comment>
<dbReference type="SUPFAM" id="SSF55729">
    <property type="entry name" value="Acyl-CoA N-acyltransferases (Nat)"/>
    <property type="match status" value="1"/>
</dbReference>